<dbReference type="Gene3D" id="1.20.1250.20">
    <property type="entry name" value="MFS general substrate transporter like domains"/>
    <property type="match status" value="1"/>
</dbReference>
<feature type="transmembrane region" description="Helical" evidence="7">
    <location>
        <begin position="104"/>
        <end position="125"/>
    </location>
</feature>
<feature type="transmembrane region" description="Helical" evidence="7">
    <location>
        <begin position="506"/>
        <end position="530"/>
    </location>
</feature>
<keyword evidence="2" id="KW-0813">Transport</keyword>
<protein>
    <recommendedName>
        <fullName evidence="10">Major facilitator superfamily (MFS) profile domain-containing protein</fullName>
    </recommendedName>
</protein>
<sequence>MASNLSNAVSGRVPKDNSEESNNLLVTQTPIGTSAPMRVQSPVYYSGASDEEDTPEHETLPLRSLSYILLLTIVIGGLQLSWSVEFSNGTPYLLSLGMSKSLMSLVWIAGPLSGTLGQPIVGVLSDELRWSYGRRRPFMIGGAVATILSLLTLSWSREIVGLLTNTQDSKELDKKTIPLAVTFVYILDFSISVIQAATRAFIVDNVPTVQQQEANAWAARLIGIGNIVGFILGAINLPRLFPSFFGRTQFQVLAFCASMGLIFTVAPACLFISEQDPNTDLTIREREQEQKQHKHRGARFGKLHQIWDDTVKAIRGLSPQTRLACAIEFFAWIGYFPMLFYGSTYVGTLYKMENPDEQDPEAAVRRGSTALLCHAIVSLAANFLLPYLLTVRLPAVASPAVRVLQQCLTTVNGLWITGHVVFLMAMISTFFISTCNQAMVFITFLGIPWAIALWAPFVIISEEASRIKTKKMSKAATLTYEQRIQTQEVQQTPKQRFETFEHESGIILGVHNMFVALPQMVSSLMAALLFKIFDAGNREDSAAYSLGWVYRFGGLATGIALYLSFKLKDRRELNAIDDEYVDSWEE</sequence>
<dbReference type="STRING" id="1173061.A0A0J9XDZ4"/>
<evidence type="ECO:0000256" key="3">
    <source>
        <dbReference type="ARBA" id="ARBA00022692"/>
    </source>
</evidence>
<feature type="transmembrane region" description="Helical" evidence="7">
    <location>
        <begin position="410"/>
        <end position="432"/>
    </location>
</feature>
<feature type="transmembrane region" description="Helical" evidence="7">
    <location>
        <begin position="250"/>
        <end position="272"/>
    </location>
</feature>
<keyword evidence="3 7" id="KW-0812">Transmembrane</keyword>
<gene>
    <name evidence="8" type="ORF">BN980_GECA11s02342g</name>
</gene>
<feature type="transmembrane region" description="Helical" evidence="7">
    <location>
        <begin position="137"/>
        <end position="156"/>
    </location>
</feature>
<evidence type="ECO:0000313" key="9">
    <source>
        <dbReference type="Proteomes" id="UP000242525"/>
    </source>
</evidence>
<dbReference type="Pfam" id="PF13347">
    <property type="entry name" value="MFS_2"/>
    <property type="match status" value="1"/>
</dbReference>
<feature type="transmembrane region" description="Helical" evidence="7">
    <location>
        <begin position="323"/>
        <end position="347"/>
    </location>
</feature>
<evidence type="ECO:0000256" key="4">
    <source>
        <dbReference type="ARBA" id="ARBA00022989"/>
    </source>
</evidence>
<comment type="caution">
    <text evidence="8">The sequence shown here is derived from an EMBL/GenBank/DDBJ whole genome shotgun (WGS) entry which is preliminary data.</text>
</comment>
<dbReference type="GO" id="GO:0008506">
    <property type="term" value="F:sucrose:proton symporter activity"/>
    <property type="evidence" value="ECO:0007669"/>
    <property type="project" value="TreeGrafter"/>
</dbReference>
<dbReference type="PANTHER" id="PTHR19432">
    <property type="entry name" value="SUGAR TRANSPORTER"/>
    <property type="match status" value="1"/>
</dbReference>
<feature type="transmembrane region" description="Helical" evidence="7">
    <location>
        <begin position="65"/>
        <end position="84"/>
    </location>
</feature>
<feature type="region of interest" description="Disordered" evidence="6">
    <location>
        <begin position="1"/>
        <end position="22"/>
    </location>
</feature>
<proteinExistence type="predicted"/>
<evidence type="ECO:0000256" key="2">
    <source>
        <dbReference type="ARBA" id="ARBA00022448"/>
    </source>
</evidence>
<organism evidence="8 9">
    <name type="scientific">Geotrichum candidum</name>
    <name type="common">Oospora lactis</name>
    <name type="synonym">Dipodascus geotrichum</name>
    <dbReference type="NCBI Taxonomy" id="1173061"/>
    <lineage>
        <taxon>Eukaryota</taxon>
        <taxon>Fungi</taxon>
        <taxon>Dikarya</taxon>
        <taxon>Ascomycota</taxon>
        <taxon>Saccharomycotina</taxon>
        <taxon>Dipodascomycetes</taxon>
        <taxon>Dipodascales</taxon>
        <taxon>Dipodascaceae</taxon>
        <taxon>Geotrichum</taxon>
    </lineage>
</organism>
<feature type="transmembrane region" description="Helical" evidence="7">
    <location>
        <begin position="367"/>
        <end position="389"/>
    </location>
</feature>
<dbReference type="GO" id="GO:0005886">
    <property type="term" value="C:plasma membrane"/>
    <property type="evidence" value="ECO:0007669"/>
    <property type="project" value="TreeGrafter"/>
</dbReference>
<dbReference type="OrthoDB" id="28755at2759"/>
<evidence type="ECO:0000256" key="6">
    <source>
        <dbReference type="SAM" id="MobiDB-lite"/>
    </source>
</evidence>
<feature type="transmembrane region" description="Helical" evidence="7">
    <location>
        <begin position="217"/>
        <end position="238"/>
    </location>
</feature>
<dbReference type="Proteomes" id="UP000242525">
    <property type="component" value="Unassembled WGS sequence"/>
</dbReference>
<feature type="transmembrane region" description="Helical" evidence="7">
    <location>
        <begin position="542"/>
        <end position="563"/>
    </location>
</feature>
<keyword evidence="9" id="KW-1185">Reference proteome</keyword>
<feature type="transmembrane region" description="Helical" evidence="7">
    <location>
        <begin position="438"/>
        <end position="460"/>
    </location>
</feature>
<comment type="subcellular location">
    <subcellularLocation>
        <location evidence="1">Membrane</location>
        <topology evidence="1">Multi-pass membrane protein</topology>
    </subcellularLocation>
</comment>
<evidence type="ECO:0000313" key="8">
    <source>
        <dbReference type="EMBL" id="CDO55509.1"/>
    </source>
</evidence>
<reference evidence="8" key="1">
    <citation type="submission" date="2014-03" db="EMBL/GenBank/DDBJ databases">
        <authorList>
            <person name="Casaregola S."/>
        </authorList>
    </citation>
    <scope>NUCLEOTIDE SEQUENCE [LARGE SCALE GENOMIC DNA]</scope>
    <source>
        <strain evidence="8">CLIB 918</strain>
    </source>
</reference>
<dbReference type="InterPro" id="IPR036259">
    <property type="entry name" value="MFS_trans_sf"/>
</dbReference>
<evidence type="ECO:0000256" key="5">
    <source>
        <dbReference type="ARBA" id="ARBA00023136"/>
    </source>
</evidence>
<name>A0A0J9XDZ4_GEOCN</name>
<keyword evidence="4 7" id="KW-1133">Transmembrane helix</keyword>
<dbReference type="EMBL" id="CCBN010000011">
    <property type="protein sequence ID" value="CDO55509.1"/>
    <property type="molecule type" value="Genomic_DNA"/>
</dbReference>
<dbReference type="PANTHER" id="PTHR19432:SF35">
    <property type="entry name" value="SOLUTE CARRIER FAMILY 45 MEMBER 3 ISOFORM X1"/>
    <property type="match status" value="1"/>
</dbReference>
<dbReference type="AlphaFoldDB" id="A0A0J9XDZ4"/>
<evidence type="ECO:0008006" key="10">
    <source>
        <dbReference type="Google" id="ProtNLM"/>
    </source>
</evidence>
<feature type="transmembrane region" description="Helical" evidence="7">
    <location>
        <begin position="176"/>
        <end position="197"/>
    </location>
</feature>
<dbReference type="SUPFAM" id="SSF103473">
    <property type="entry name" value="MFS general substrate transporter"/>
    <property type="match status" value="1"/>
</dbReference>
<accession>A0A0J9XDZ4</accession>
<evidence type="ECO:0000256" key="1">
    <source>
        <dbReference type="ARBA" id="ARBA00004141"/>
    </source>
</evidence>
<keyword evidence="5 7" id="KW-0472">Membrane</keyword>
<evidence type="ECO:0000256" key="7">
    <source>
        <dbReference type="SAM" id="Phobius"/>
    </source>
</evidence>